<keyword evidence="7 8" id="KW-0472">Membrane</keyword>
<evidence type="ECO:0000256" key="3">
    <source>
        <dbReference type="ARBA" id="ARBA00005985"/>
    </source>
</evidence>
<proteinExistence type="inferred from homology"/>
<evidence type="ECO:0000313" key="9">
    <source>
        <dbReference type="EMBL" id="KTB46113.1"/>
    </source>
</evidence>
<gene>
    <name evidence="9" type="ORF">WG66_1312</name>
</gene>
<dbReference type="EMBL" id="LATX01000494">
    <property type="protein sequence ID" value="KTB46113.1"/>
    <property type="molecule type" value="Genomic_DNA"/>
</dbReference>
<evidence type="ECO:0000256" key="8">
    <source>
        <dbReference type="SAM" id="Phobius"/>
    </source>
</evidence>
<feature type="transmembrane region" description="Helical" evidence="8">
    <location>
        <begin position="244"/>
        <end position="261"/>
    </location>
</feature>
<dbReference type="PANTHER" id="PTHR11048:SF28">
    <property type="entry name" value="4-HYDROXYBENZOATE POLYPRENYLTRANSFERASE, MITOCHONDRIAL"/>
    <property type="match status" value="1"/>
</dbReference>
<comment type="similarity">
    <text evidence="3">Belongs to the UbiA prenyltransferase family.</text>
</comment>
<evidence type="ECO:0000256" key="1">
    <source>
        <dbReference type="ARBA" id="ARBA00001946"/>
    </source>
</evidence>
<protein>
    <submittedName>
        <fullName evidence="9">Uncharacterized protein</fullName>
    </submittedName>
</protein>
<dbReference type="GO" id="GO:0006744">
    <property type="term" value="P:ubiquinone biosynthetic process"/>
    <property type="evidence" value="ECO:0007669"/>
    <property type="project" value="TreeGrafter"/>
</dbReference>
<dbReference type="GO" id="GO:0005886">
    <property type="term" value="C:plasma membrane"/>
    <property type="evidence" value="ECO:0007669"/>
    <property type="project" value="TreeGrafter"/>
</dbReference>
<accession>A0A0W0GC11</accession>
<dbReference type="PANTHER" id="PTHR11048">
    <property type="entry name" value="PRENYLTRANSFERASES"/>
    <property type="match status" value="1"/>
</dbReference>
<dbReference type="InterPro" id="IPR039653">
    <property type="entry name" value="Prenyltransferase"/>
</dbReference>
<sequence>MAWVGRAGFRSVTGVTFQYDNQVLKSFDSAAFSMAMCYHATPSLSWLDLSQRGALYILLCCGIKSLIMTIDDILDHDIDAKVERTKNRPIPRGDISLPRAWMWFTLQVIVGVQLGYNLLNRLTLLVSMWVWPIFVIYPTCKRWMDFAPVPLAMMFNVGSFMGWTDLRPEEVPWQTLSIVYLATGFWTITFETVYQHQDKLDDAKIGARSLALYMGEQTVPLCTATTVLFLFLLSYAAFLNGHGVIFYLSVMVAAWELLVPLSKVNIDIPRDCLKFFLGMPRVGSTLLAGLLLDAIIQRYIVGTKL</sequence>
<feature type="transmembrane region" description="Helical" evidence="8">
    <location>
        <begin position="218"/>
        <end position="238"/>
    </location>
</feature>
<keyword evidence="6 8" id="KW-1133">Transmembrane helix</keyword>
<feature type="transmembrane region" description="Helical" evidence="8">
    <location>
        <begin position="282"/>
        <end position="301"/>
    </location>
</feature>
<comment type="caution">
    <text evidence="9">The sequence shown here is derived from an EMBL/GenBank/DDBJ whole genome shotgun (WGS) entry which is preliminary data.</text>
</comment>
<comment type="cofactor">
    <cofactor evidence="1">
        <name>Mg(2+)</name>
        <dbReference type="ChEBI" id="CHEBI:18420"/>
    </cofactor>
</comment>
<comment type="subcellular location">
    <subcellularLocation>
        <location evidence="2">Membrane</location>
        <topology evidence="2">Multi-pass membrane protein</topology>
    </subcellularLocation>
</comment>
<dbReference type="GO" id="GO:0016765">
    <property type="term" value="F:transferase activity, transferring alkyl or aryl (other than methyl) groups"/>
    <property type="evidence" value="ECO:0007669"/>
    <property type="project" value="InterPro"/>
</dbReference>
<name>A0A0W0GC11_MONRR</name>
<feature type="transmembrane region" description="Helical" evidence="8">
    <location>
        <begin position="175"/>
        <end position="194"/>
    </location>
</feature>
<dbReference type="Gene3D" id="1.20.120.1780">
    <property type="entry name" value="UbiA prenyltransferase"/>
    <property type="match status" value="1"/>
</dbReference>
<evidence type="ECO:0000256" key="2">
    <source>
        <dbReference type="ARBA" id="ARBA00004141"/>
    </source>
</evidence>
<dbReference type="InterPro" id="IPR044878">
    <property type="entry name" value="UbiA_sf"/>
</dbReference>
<evidence type="ECO:0000256" key="7">
    <source>
        <dbReference type="ARBA" id="ARBA00023136"/>
    </source>
</evidence>
<dbReference type="CDD" id="cd13959">
    <property type="entry name" value="PT_UbiA_COQ2"/>
    <property type="match status" value="1"/>
</dbReference>
<evidence type="ECO:0000256" key="5">
    <source>
        <dbReference type="ARBA" id="ARBA00022692"/>
    </source>
</evidence>
<reference evidence="9 10" key="1">
    <citation type="submission" date="2015-12" db="EMBL/GenBank/DDBJ databases">
        <title>Draft genome sequence of Moniliophthora roreri, the causal agent of frosty pod rot of cacao.</title>
        <authorList>
            <person name="Aime M.C."/>
            <person name="Diaz-Valderrama J.R."/>
            <person name="Kijpornyongpan T."/>
            <person name="Phillips-Mora W."/>
        </authorList>
    </citation>
    <scope>NUCLEOTIDE SEQUENCE [LARGE SCALE GENOMIC DNA]</scope>
    <source>
        <strain evidence="9 10">MCA 2952</strain>
    </source>
</reference>
<evidence type="ECO:0000256" key="4">
    <source>
        <dbReference type="ARBA" id="ARBA00022679"/>
    </source>
</evidence>
<keyword evidence="4" id="KW-0808">Transferase</keyword>
<dbReference type="AlphaFoldDB" id="A0A0W0GC11"/>
<organism evidence="9 10">
    <name type="scientific">Moniliophthora roreri</name>
    <name type="common">Frosty pod rot fungus</name>
    <name type="synonym">Monilia roreri</name>
    <dbReference type="NCBI Taxonomy" id="221103"/>
    <lineage>
        <taxon>Eukaryota</taxon>
        <taxon>Fungi</taxon>
        <taxon>Dikarya</taxon>
        <taxon>Basidiomycota</taxon>
        <taxon>Agaricomycotina</taxon>
        <taxon>Agaricomycetes</taxon>
        <taxon>Agaricomycetidae</taxon>
        <taxon>Agaricales</taxon>
        <taxon>Marasmiineae</taxon>
        <taxon>Marasmiaceae</taxon>
        <taxon>Moniliophthora</taxon>
    </lineage>
</organism>
<keyword evidence="5 8" id="KW-0812">Transmembrane</keyword>
<dbReference type="FunFam" id="1.20.120.1780:FF:000001">
    <property type="entry name" value="4-hydroxybenzoate octaprenyltransferase"/>
    <property type="match status" value="1"/>
</dbReference>
<dbReference type="Proteomes" id="UP000054988">
    <property type="component" value="Unassembled WGS sequence"/>
</dbReference>
<evidence type="ECO:0000313" key="10">
    <source>
        <dbReference type="Proteomes" id="UP000054988"/>
    </source>
</evidence>
<dbReference type="Gene3D" id="1.10.357.140">
    <property type="entry name" value="UbiA prenyltransferase"/>
    <property type="match status" value="1"/>
</dbReference>
<evidence type="ECO:0000256" key="6">
    <source>
        <dbReference type="ARBA" id="ARBA00022989"/>
    </source>
</evidence>
<dbReference type="InterPro" id="IPR000537">
    <property type="entry name" value="UbiA_prenyltransferase"/>
</dbReference>
<dbReference type="eggNOG" id="KOG1381">
    <property type="taxonomic scope" value="Eukaryota"/>
</dbReference>
<dbReference type="Pfam" id="PF01040">
    <property type="entry name" value="UbiA"/>
    <property type="match status" value="1"/>
</dbReference>
<feature type="transmembrane region" description="Helical" evidence="8">
    <location>
        <begin position="146"/>
        <end position="163"/>
    </location>
</feature>
<feature type="transmembrane region" description="Helical" evidence="8">
    <location>
        <begin position="122"/>
        <end position="139"/>
    </location>
</feature>